<dbReference type="SUPFAM" id="SSF49265">
    <property type="entry name" value="Fibronectin type III"/>
    <property type="match status" value="1"/>
</dbReference>
<comment type="caution">
    <text evidence="3">The sequence shown here is derived from an EMBL/GenBank/DDBJ whole genome shotgun (WGS) entry which is preliminary data.</text>
</comment>
<feature type="domain" description="PKD" evidence="2">
    <location>
        <begin position="72"/>
        <end position="118"/>
    </location>
</feature>
<keyword evidence="1" id="KW-0732">Signal</keyword>
<evidence type="ECO:0000313" key="4">
    <source>
        <dbReference type="Proteomes" id="UP000474175"/>
    </source>
</evidence>
<gene>
    <name evidence="3" type="ORF">GK108_25235</name>
</gene>
<dbReference type="Gene3D" id="2.60.40.10">
    <property type="entry name" value="Immunoglobulins"/>
    <property type="match status" value="1"/>
</dbReference>
<dbReference type="PROSITE" id="PS50093">
    <property type="entry name" value="PKD"/>
    <property type="match status" value="1"/>
</dbReference>
<dbReference type="Proteomes" id="UP000474175">
    <property type="component" value="Unassembled WGS sequence"/>
</dbReference>
<keyword evidence="4" id="KW-1185">Reference proteome</keyword>
<evidence type="ECO:0000256" key="1">
    <source>
        <dbReference type="SAM" id="SignalP"/>
    </source>
</evidence>
<dbReference type="InterPro" id="IPR013783">
    <property type="entry name" value="Ig-like_fold"/>
</dbReference>
<evidence type="ECO:0000259" key="2">
    <source>
        <dbReference type="PROSITE" id="PS50093"/>
    </source>
</evidence>
<proteinExistence type="predicted"/>
<dbReference type="AlphaFoldDB" id="A0A6L9LH18"/>
<protein>
    <submittedName>
        <fullName evidence="3">Gliding motility-associated C-terminal domain-containing protein</fullName>
    </submittedName>
</protein>
<feature type="non-terminal residue" evidence="3">
    <location>
        <position position="622"/>
    </location>
</feature>
<dbReference type="InterPro" id="IPR036116">
    <property type="entry name" value="FN3_sf"/>
</dbReference>
<evidence type="ECO:0000313" key="3">
    <source>
        <dbReference type="EMBL" id="NDU98213.1"/>
    </source>
</evidence>
<feature type="signal peptide" evidence="1">
    <location>
        <begin position="1"/>
        <end position="25"/>
    </location>
</feature>
<dbReference type="InterPro" id="IPR000601">
    <property type="entry name" value="PKD_dom"/>
</dbReference>
<accession>A0A6L9LH18</accession>
<feature type="chain" id="PRO_5026897501" evidence="1">
    <location>
        <begin position="26"/>
        <end position="622"/>
    </location>
</feature>
<organism evidence="3 4">
    <name type="scientific">Spirosoma terrae</name>
    <dbReference type="NCBI Taxonomy" id="1968276"/>
    <lineage>
        <taxon>Bacteria</taxon>
        <taxon>Pseudomonadati</taxon>
        <taxon>Bacteroidota</taxon>
        <taxon>Cytophagia</taxon>
        <taxon>Cytophagales</taxon>
        <taxon>Cytophagaceae</taxon>
        <taxon>Spirosoma</taxon>
    </lineage>
</organism>
<sequence length="622" mass="66989">MRLIYIIGLFTLCLTAFLKPTTSQATHVRAGEITTRRLPGTASTYLITLTAYYDEQRGRDAANAATEVPFCFGDGTSQSVPRARRVYINGNTSSVNSYTVIHTYPGPGTYTIGATIVNRNEGTINLPPPGSSSNISFYVATTILINSALQVNSTPVMLNPPLDSARVGQKFCHNPAAFDADGDSLAYRLSTPRQGSSGNCRSQVIPVYQDPTRYSVSREDGSSPATFTIDPVTGDLCWDAPGQVGQFNFAFIVEEWRNGVLIGEITRDMQIIVVDQPNKRPLIAGAELCVEAGTLINQAIQATDPDGQRVIITAYGGPFNINSDGNPLPADLQIAPEFARLINGGVALPQPATATFSWQTNCNHVRAAPYDITLKVSDVTGSRAVPSLVSFATLRIRVYAPSVKNVTARPTATASGRAIQLNWNPYTCGRIANSGGLSDTTELIIYRKEGCTQYNPQICETGLPASLGYQRIGSVPYTATSYIDTSALRRGVSYSYRIVARNPGLASNGGFSVASNEACLELPLLAPVITQVTVDSTDTQRGQITVRWSRPLGLQPGDLGAPYQYRLQRATGLTGTNFTTIATINTNIQPGVADTLYVDRGSSVSALNTTANAYRYQVEFYY</sequence>
<reference evidence="3 4" key="1">
    <citation type="submission" date="2020-02" db="EMBL/GenBank/DDBJ databases">
        <title>Draft genome sequence of two Spirosoma agri KCTC 52727 and Spirosoma terrae KCTC 52035.</title>
        <authorList>
            <person name="Rojas J."/>
            <person name="Ambika Manirajan B."/>
            <person name="Suarez C."/>
            <person name="Ratering S."/>
            <person name="Schnell S."/>
        </authorList>
    </citation>
    <scope>NUCLEOTIDE SEQUENCE [LARGE SCALE GENOMIC DNA]</scope>
    <source>
        <strain evidence="3 4">KCTC 52035</strain>
    </source>
</reference>
<dbReference type="EMBL" id="JAAFZH010000015">
    <property type="protein sequence ID" value="NDU98213.1"/>
    <property type="molecule type" value="Genomic_DNA"/>
</dbReference>
<name>A0A6L9LH18_9BACT</name>